<dbReference type="InterPro" id="IPR026960">
    <property type="entry name" value="RVT-Znf"/>
</dbReference>
<evidence type="ECO:0000259" key="1">
    <source>
        <dbReference type="Pfam" id="PF13456"/>
    </source>
</evidence>
<dbReference type="EMBL" id="JAZDWU010000002">
    <property type="protein sequence ID" value="KAL0011948.1"/>
    <property type="molecule type" value="Genomic_DNA"/>
</dbReference>
<evidence type="ECO:0000259" key="2">
    <source>
        <dbReference type="Pfam" id="PF13966"/>
    </source>
</evidence>
<name>A0AAW2DQV3_9ROSI</name>
<dbReference type="Pfam" id="PF13456">
    <property type="entry name" value="RVT_3"/>
    <property type="match status" value="1"/>
</dbReference>
<sequence length="518" mass="57570">MLSMAGRVILSQAVISAIPSYVMQGCMLPSRVLNSLDKINRNFVWGSTDSIKKMYKVNWKKVTKPKAKGGLGLQEAKGRNLMLAAKLSWRRHHCRDVGWAEVLHKKYQTPKARRKGAHSRVWTAIKKGEAICELGSKWIIGSNSMLSCWHNKWLNAGCLRSLIEGPLTRGEENILDIKHAILSTPLRRFSDREDLRSWTSNLNGGFDPKNAYLLAVGDEGSPEFKGKWIWKLKTLPKIQMFLWKCLHQSLSVKSVLSDRGIFELGGCDSCSEDRGSILHVLRECPIAQNFWSLAGCPPELRAFFSLELDRWLHLNAKSSSSAVDKDYDCQLEKKDIGLKEIRWTKPADGWYKLNTDGPVTSANGLAGFGRLIRDRDGQWVAGFAKKIDAISSLAVVLWGLREGLALCVDIQAQAVEVEIDAAATIFLISCNSRSNGDFSGLVDDCRDLLLQLPQAKVSHCYRKVNFCADALAKLGASSSDGGSRFAAPLAVVNPFLLFDSLGLYRNRLCPNVCETIPS</sequence>
<dbReference type="AlphaFoldDB" id="A0AAW2DQV3"/>
<dbReference type="PROSITE" id="PS51257">
    <property type="entry name" value="PROKAR_LIPOPROTEIN"/>
    <property type="match status" value="1"/>
</dbReference>
<dbReference type="InterPro" id="IPR053151">
    <property type="entry name" value="RNase_H-like"/>
</dbReference>
<dbReference type="Pfam" id="PF13966">
    <property type="entry name" value="zf-RVT"/>
    <property type="match status" value="1"/>
</dbReference>
<dbReference type="InterPro" id="IPR036397">
    <property type="entry name" value="RNaseH_sf"/>
</dbReference>
<reference evidence="3 4" key="1">
    <citation type="submission" date="2024-01" db="EMBL/GenBank/DDBJ databases">
        <title>A telomere-to-telomere, gap-free genome of sweet tea (Lithocarpus litseifolius).</title>
        <authorList>
            <person name="Zhou J."/>
        </authorList>
    </citation>
    <scope>NUCLEOTIDE SEQUENCE [LARGE SCALE GENOMIC DNA]</scope>
    <source>
        <strain evidence="3">Zhou-2022a</strain>
        <tissue evidence="3">Leaf</tissue>
    </source>
</reference>
<gene>
    <name evidence="3" type="ORF">SO802_007056</name>
</gene>
<accession>A0AAW2DQV3</accession>
<dbReference type="PANTHER" id="PTHR47723">
    <property type="entry name" value="OS05G0353850 PROTEIN"/>
    <property type="match status" value="1"/>
</dbReference>
<dbReference type="InterPro" id="IPR002156">
    <property type="entry name" value="RNaseH_domain"/>
</dbReference>
<comment type="caution">
    <text evidence="3">The sequence shown here is derived from an EMBL/GenBank/DDBJ whole genome shotgun (WGS) entry which is preliminary data.</text>
</comment>
<dbReference type="Gene3D" id="3.30.420.10">
    <property type="entry name" value="Ribonuclease H-like superfamily/Ribonuclease H"/>
    <property type="match status" value="1"/>
</dbReference>
<keyword evidence="4" id="KW-1185">Reference proteome</keyword>
<feature type="domain" description="Reverse transcriptase zinc-binding" evidence="2">
    <location>
        <begin position="209"/>
        <end position="291"/>
    </location>
</feature>
<evidence type="ECO:0008006" key="5">
    <source>
        <dbReference type="Google" id="ProtNLM"/>
    </source>
</evidence>
<dbReference type="GO" id="GO:0003676">
    <property type="term" value="F:nucleic acid binding"/>
    <property type="evidence" value="ECO:0007669"/>
    <property type="project" value="InterPro"/>
</dbReference>
<dbReference type="CDD" id="cd06222">
    <property type="entry name" value="RNase_H_like"/>
    <property type="match status" value="1"/>
</dbReference>
<evidence type="ECO:0000313" key="4">
    <source>
        <dbReference type="Proteomes" id="UP001459277"/>
    </source>
</evidence>
<dbReference type="InterPro" id="IPR012337">
    <property type="entry name" value="RNaseH-like_sf"/>
</dbReference>
<protein>
    <recommendedName>
        <fullName evidence="5">RNase H type-1 domain-containing protein</fullName>
    </recommendedName>
</protein>
<dbReference type="Proteomes" id="UP001459277">
    <property type="component" value="Unassembled WGS sequence"/>
</dbReference>
<proteinExistence type="predicted"/>
<dbReference type="GO" id="GO:0004523">
    <property type="term" value="F:RNA-DNA hybrid ribonuclease activity"/>
    <property type="evidence" value="ECO:0007669"/>
    <property type="project" value="InterPro"/>
</dbReference>
<dbReference type="SUPFAM" id="SSF53098">
    <property type="entry name" value="Ribonuclease H-like"/>
    <property type="match status" value="1"/>
</dbReference>
<organism evidence="3 4">
    <name type="scientific">Lithocarpus litseifolius</name>
    <dbReference type="NCBI Taxonomy" id="425828"/>
    <lineage>
        <taxon>Eukaryota</taxon>
        <taxon>Viridiplantae</taxon>
        <taxon>Streptophyta</taxon>
        <taxon>Embryophyta</taxon>
        <taxon>Tracheophyta</taxon>
        <taxon>Spermatophyta</taxon>
        <taxon>Magnoliopsida</taxon>
        <taxon>eudicotyledons</taxon>
        <taxon>Gunneridae</taxon>
        <taxon>Pentapetalae</taxon>
        <taxon>rosids</taxon>
        <taxon>fabids</taxon>
        <taxon>Fagales</taxon>
        <taxon>Fagaceae</taxon>
        <taxon>Lithocarpus</taxon>
    </lineage>
</organism>
<dbReference type="InterPro" id="IPR044730">
    <property type="entry name" value="RNase_H-like_dom_plant"/>
</dbReference>
<dbReference type="PANTHER" id="PTHR47723:SF19">
    <property type="entry name" value="POLYNUCLEOTIDYL TRANSFERASE, RIBONUCLEASE H-LIKE SUPERFAMILY PROTEIN"/>
    <property type="match status" value="1"/>
</dbReference>
<feature type="domain" description="RNase H type-1" evidence="1">
    <location>
        <begin position="354"/>
        <end position="474"/>
    </location>
</feature>
<evidence type="ECO:0000313" key="3">
    <source>
        <dbReference type="EMBL" id="KAL0011948.1"/>
    </source>
</evidence>